<proteinExistence type="predicted"/>
<accession>A0ABT9U9F2</accession>
<dbReference type="Proteomes" id="UP001229346">
    <property type="component" value="Unassembled WGS sequence"/>
</dbReference>
<comment type="caution">
    <text evidence="1">The sequence shown here is derived from an EMBL/GenBank/DDBJ whole genome shotgun (WGS) entry which is preliminary data.</text>
</comment>
<dbReference type="InterPro" id="IPR027417">
    <property type="entry name" value="P-loop_NTPase"/>
</dbReference>
<evidence type="ECO:0008006" key="3">
    <source>
        <dbReference type="Google" id="ProtNLM"/>
    </source>
</evidence>
<keyword evidence="2" id="KW-1185">Reference proteome</keyword>
<dbReference type="EMBL" id="JAUSSU010000009">
    <property type="protein sequence ID" value="MDQ0114819.1"/>
    <property type="molecule type" value="Genomic_DNA"/>
</dbReference>
<gene>
    <name evidence="1" type="ORF">J2T15_004276</name>
</gene>
<dbReference type="Gene3D" id="3.40.50.300">
    <property type="entry name" value="P-loop containing nucleotide triphosphate hydrolases"/>
    <property type="match status" value="1"/>
</dbReference>
<organism evidence="1 2">
    <name type="scientific">Paenibacillus harenae</name>
    <dbReference type="NCBI Taxonomy" id="306543"/>
    <lineage>
        <taxon>Bacteria</taxon>
        <taxon>Bacillati</taxon>
        <taxon>Bacillota</taxon>
        <taxon>Bacilli</taxon>
        <taxon>Bacillales</taxon>
        <taxon>Paenibacillaceae</taxon>
        <taxon>Paenibacillus</taxon>
    </lineage>
</organism>
<evidence type="ECO:0000313" key="2">
    <source>
        <dbReference type="Proteomes" id="UP001229346"/>
    </source>
</evidence>
<sequence>MILTEQSMVYKAFGLSIRSPLPLPELPRWHFSAAEHVDVEITIDDSAPFKDEVVNVPYQHVVQGNDVLFYIPNTACYCIRDGKSITVARHKDADIDLMRLYILGTCMGAVLMQRRTYPLHGSVVSIRGKAYAVVGESGAGKSTLASALMREGFPLLSDDLIAVSLTGEQKTAIVTPSYPHQKLWQQSLDQFGMSSNDYRSIYGRETKFSIPVTEHFLDEPQQLAGVFELVKAGQDQEVGIQPIRKLDRLQTLYNHTFRQFLIPRLGLMQWHFDTSAAIANQIDMFQLIRPENRLTSPELVACILEAIHNPKINDR</sequence>
<name>A0ABT9U9F2_PAEHA</name>
<evidence type="ECO:0000313" key="1">
    <source>
        <dbReference type="EMBL" id="MDQ0114819.1"/>
    </source>
</evidence>
<reference evidence="1 2" key="1">
    <citation type="submission" date="2023-07" db="EMBL/GenBank/DDBJ databases">
        <title>Sorghum-associated microbial communities from plants grown in Nebraska, USA.</title>
        <authorList>
            <person name="Schachtman D."/>
        </authorList>
    </citation>
    <scope>NUCLEOTIDE SEQUENCE [LARGE SCALE GENOMIC DNA]</scope>
    <source>
        <strain evidence="1 2">CC482</strain>
    </source>
</reference>
<dbReference type="SUPFAM" id="SSF53795">
    <property type="entry name" value="PEP carboxykinase-like"/>
    <property type="match status" value="1"/>
</dbReference>
<dbReference type="RefSeq" id="WP_307206498.1">
    <property type="nucleotide sequence ID" value="NZ_JAUSSU010000009.1"/>
</dbReference>
<protein>
    <recommendedName>
        <fullName evidence="3">Aldolase</fullName>
    </recommendedName>
</protein>